<dbReference type="InterPro" id="IPR001715">
    <property type="entry name" value="CH_dom"/>
</dbReference>
<evidence type="ECO:0000256" key="3">
    <source>
        <dbReference type="ARBA" id="ARBA00061655"/>
    </source>
</evidence>
<keyword evidence="2 4" id="KW-0175">Coiled coil</keyword>
<dbReference type="Pfam" id="PF00307">
    <property type="entry name" value="CH"/>
    <property type="match status" value="1"/>
</dbReference>
<feature type="compositionally biased region" description="Polar residues" evidence="5">
    <location>
        <begin position="132"/>
        <end position="151"/>
    </location>
</feature>
<feature type="domain" description="Calponin-homology (CH)" evidence="6">
    <location>
        <begin position="370"/>
        <end position="477"/>
    </location>
</feature>
<dbReference type="SMART" id="SM00033">
    <property type="entry name" value="CH"/>
    <property type="match status" value="1"/>
</dbReference>
<dbReference type="CDD" id="cd21261">
    <property type="entry name" value="CH_SMTNL2"/>
    <property type="match status" value="1"/>
</dbReference>
<feature type="region of interest" description="Disordered" evidence="5">
    <location>
        <begin position="338"/>
        <end position="363"/>
    </location>
</feature>
<reference evidence="7" key="1">
    <citation type="submission" date="2025-08" db="UniProtKB">
        <authorList>
            <consortium name="Ensembl"/>
        </authorList>
    </citation>
    <scope>IDENTIFICATION</scope>
</reference>
<organism evidence="7 8">
    <name type="scientific">Sinocyclocheilus rhinocerous</name>
    <dbReference type="NCBI Taxonomy" id="307959"/>
    <lineage>
        <taxon>Eukaryota</taxon>
        <taxon>Metazoa</taxon>
        <taxon>Chordata</taxon>
        <taxon>Craniata</taxon>
        <taxon>Vertebrata</taxon>
        <taxon>Euteleostomi</taxon>
        <taxon>Actinopterygii</taxon>
        <taxon>Neopterygii</taxon>
        <taxon>Teleostei</taxon>
        <taxon>Ostariophysi</taxon>
        <taxon>Cypriniformes</taxon>
        <taxon>Cyprinidae</taxon>
        <taxon>Cyprininae</taxon>
        <taxon>Sinocyclocheilus</taxon>
    </lineage>
</organism>
<feature type="compositionally biased region" description="Polar residues" evidence="5">
    <location>
        <begin position="107"/>
        <end position="117"/>
    </location>
</feature>
<accession>A0A673G745</accession>
<feature type="coiled-coil region" evidence="4">
    <location>
        <begin position="66"/>
        <end position="93"/>
    </location>
</feature>
<evidence type="ECO:0000256" key="5">
    <source>
        <dbReference type="SAM" id="MobiDB-lite"/>
    </source>
</evidence>
<keyword evidence="8" id="KW-1185">Reference proteome</keyword>
<dbReference type="Proteomes" id="UP000472270">
    <property type="component" value="Unassembled WGS sequence"/>
</dbReference>
<comment type="similarity">
    <text evidence="3">Belongs to the smoothelin family.</text>
</comment>
<dbReference type="PANTHER" id="PTHR23167:SF37">
    <property type="entry name" value="SMOOTHELIN-LIKE PROTEIN 2"/>
    <property type="match status" value="1"/>
</dbReference>
<feature type="region of interest" description="Disordered" evidence="5">
    <location>
        <begin position="101"/>
        <end position="151"/>
    </location>
</feature>
<dbReference type="FunFam" id="1.10.418.10:FF:000009">
    <property type="entry name" value="smoothelin isoform X2"/>
    <property type="match status" value="1"/>
</dbReference>
<feature type="compositionally biased region" description="Low complexity" evidence="5">
    <location>
        <begin position="119"/>
        <end position="129"/>
    </location>
</feature>
<dbReference type="PROSITE" id="PS50021">
    <property type="entry name" value="CH"/>
    <property type="match status" value="1"/>
</dbReference>
<evidence type="ECO:0000256" key="2">
    <source>
        <dbReference type="ARBA" id="ARBA00023054"/>
    </source>
</evidence>
<keyword evidence="1" id="KW-0597">Phosphoprotein</keyword>
<dbReference type="Gene3D" id="1.10.418.10">
    <property type="entry name" value="Calponin-like domain"/>
    <property type="match status" value="1"/>
</dbReference>
<evidence type="ECO:0000313" key="8">
    <source>
        <dbReference type="Proteomes" id="UP000472270"/>
    </source>
</evidence>
<reference evidence="7" key="2">
    <citation type="submission" date="2025-09" db="UniProtKB">
        <authorList>
            <consortium name="Ensembl"/>
        </authorList>
    </citation>
    <scope>IDENTIFICATION</scope>
</reference>
<evidence type="ECO:0000256" key="4">
    <source>
        <dbReference type="SAM" id="Coils"/>
    </source>
</evidence>
<dbReference type="InterPro" id="IPR036872">
    <property type="entry name" value="CH_dom_sf"/>
</dbReference>
<sequence length="480" mass="52249">MDAGPLASVAEGSPEGETVCAALARYETTLRDAVREIHVDVSAFKLGIERRLEEAINVSGPLGRAVAQLQQENRQLRGQLEALTRQVEMLTGSVCDRSALLTEGSAPPQSNSSTVGHQSPPSAAPSVAALTGSASSPTATRFSSRATFSVTSKTNVSRHLREFEPVHINSIECFKNSTVPLRRSSPPNGVSQEHSAPVSMAMPHLPITATTKVTDSAVMKSPESPGSPMQAMPSAITDSLTSSQPVTSDNQLQLESPVHAVSSVKTWAPNPARTMGSPRLSGCSPHTSGFLIHNRGASENVDMSGDLSFGRGIERRRELVRSQTLPRNIGAQARRSIFERLDSENNSRPKPVDSKPKLKRSQSFGVSSASSIKQILLEWCRSKTIGYQNIDIQNFSSSWSDGMAFCALVHSFFPTEFDYNVLSPVDRKHNFELAFSTAEKKAGCDRLIEVEDMMVMGRKPDPMCVFTYVQSLYNHLRKFE</sequence>
<evidence type="ECO:0000256" key="1">
    <source>
        <dbReference type="ARBA" id="ARBA00022553"/>
    </source>
</evidence>
<dbReference type="Ensembl" id="ENSSRHT00000009791.1">
    <property type="protein sequence ID" value="ENSSRHP00000009496.1"/>
    <property type="gene ID" value="ENSSRHG00000005450.1"/>
</dbReference>
<dbReference type="PANTHER" id="PTHR23167">
    <property type="entry name" value="CALPONIN HOMOLOGY DOMAIN-CONTAINING PROTEIN DDB_G0272472-RELATED"/>
    <property type="match status" value="1"/>
</dbReference>
<dbReference type="InterPro" id="IPR050540">
    <property type="entry name" value="F-actin_Monoox_Mical"/>
</dbReference>
<name>A0A673G745_9TELE</name>
<dbReference type="SUPFAM" id="SSF47576">
    <property type="entry name" value="Calponin-homology domain, CH-domain"/>
    <property type="match status" value="1"/>
</dbReference>
<evidence type="ECO:0000313" key="7">
    <source>
        <dbReference type="Ensembl" id="ENSSRHP00000009496.1"/>
    </source>
</evidence>
<proteinExistence type="inferred from homology"/>
<feature type="compositionally biased region" description="Basic and acidic residues" evidence="5">
    <location>
        <begin position="338"/>
        <end position="356"/>
    </location>
</feature>
<protein>
    <submittedName>
        <fullName evidence="7">Smoothelin, like</fullName>
    </submittedName>
</protein>
<evidence type="ECO:0000259" key="6">
    <source>
        <dbReference type="PROSITE" id="PS50021"/>
    </source>
</evidence>
<dbReference type="AlphaFoldDB" id="A0A673G745"/>